<organism evidence="5">
    <name type="scientific">Spodoptera frugiperda</name>
    <name type="common">Fall armyworm</name>
    <dbReference type="NCBI Taxonomy" id="7108"/>
    <lineage>
        <taxon>Eukaryota</taxon>
        <taxon>Metazoa</taxon>
        <taxon>Ecdysozoa</taxon>
        <taxon>Arthropoda</taxon>
        <taxon>Hexapoda</taxon>
        <taxon>Insecta</taxon>
        <taxon>Pterygota</taxon>
        <taxon>Neoptera</taxon>
        <taxon>Endopterygota</taxon>
        <taxon>Lepidoptera</taxon>
        <taxon>Glossata</taxon>
        <taxon>Ditrysia</taxon>
        <taxon>Noctuoidea</taxon>
        <taxon>Noctuidae</taxon>
        <taxon>Amphipyrinae</taxon>
        <taxon>Spodoptera</taxon>
    </lineage>
</organism>
<dbReference type="InterPro" id="IPR006578">
    <property type="entry name" value="MADF-dom"/>
</dbReference>
<proteinExistence type="predicted"/>
<feature type="domain" description="MADF" evidence="3">
    <location>
        <begin position="88"/>
        <end position="189"/>
    </location>
</feature>
<evidence type="ECO:0000259" key="3">
    <source>
        <dbReference type="PROSITE" id="PS51029"/>
    </source>
</evidence>
<dbReference type="AlphaFoldDB" id="A0A2H1WG94"/>
<reference evidence="5" key="1">
    <citation type="submission" date="2016-07" db="EMBL/GenBank/DDBJ databases">
        <authorList>
            <person name="Bretaudeau A."/>
        </authorList>
    </citation>
    <scope>NUCLEOTIDE SEQUENCE</scope>
    <source>
        <strain evidence="5">Rice</strain>
        <tissue evidence="5">Whole body</tissue>
    </source>
</reference>
<dbReference type="Pfam" id="PF02944">
    <property type="entry name" value="BESS"/>
    <property type="match status" value="1"/>
</dbReference>
<dbReference type="InterPro" id="IPR039353">
    <property type="entry name" value="TF_Adf1"/>
</dbReference>
<protein>
    <submittedName>
        <fullName evidence="5">SFRICE_026252</fullName>
    </submittedName>
</protein>
<evidence type="ECO:0000259" key="4">
    <source>
        <dbReference type="PROSITE" id="PS51031"/>
    </source>
</evidence>
<feature type="region of interest" description="Disordered" evidence="2">
    <location>
        <begin position="195"/>
        <end position="219"/>
    </location>
</feature>
<comment type="subcellular location">
    <subcellularLocation>
        <location evidence="1">Nucleus</location>
    </subcellularLocation>
</comment>
<dbReference type="PANTHER" id="PTHR12243:SF67">
    <property type="entry name" value="COREPRESSOR OF PANGOLIN, ISOFORM A-RELATED"/>
    <property type="match status" value="1"/>
</dbReference>
<dbReference type="InterPro" id="IPR004210">
    <property type="entry name" value="BESS_motif"/>
</dbReference>
<dbReference type="SMART" id="SM00595">
    <property type="entry name" value="MADF"/>
    <property type="match status" value="1"/>
</dbReference>
<dbReference type="Pfam" id="PF10545">
    <property type="entry name" value="MADF_DNA_bdg"/>
    <property type="match status" value="1"/>
</dbReference>
<dbReference type="PROSITE" id="PS51029">
    <property type="entry name" value="MADF"/>
    <property type="match status" value="1"/>
</dbReference>
<gene>
    <name evidence="5" type="ORF">SFRICE_026252</name>
</gene>
<evidence type="ECO:0000313" key="5">
    <source>
        <dbReference type="EMBL" id="SOQ52093.1"/>
    </source>
</evidence>
<dbReference type="GO" id="GO:0003677">
    <property type="term" value="F:DNA binding"/>
    <property type="evidence" value="ECO:0007669"/>
    <property type="project" value="InterPro"/>
</dbReference>
<evidence type="ECO:0000256" key="2">
    <source>
        <dbReference type="SAM" id="MobiDB-lite"/>
    </source>
</evidence>
<dbReference type="EMBL" id="ODYU01008462">
    <property type="protein sequence ID" value="SOQ52093.1"/>
    <property type="molecule type" value="Genomic_DNA"/>
</dbReference>
<dbReference type="PROSITE" id="PS51031">
    <property type="entry name" value="BESS"/>
    <property type="match status" value="1"/>
</dbReference>
<sequence>MYAYQTNLNATHGLTTPPRWRRGHELQLRVATPGRLATLPLWRTRINCISLTHSVASRQLILSHVGRHFARPVAILLFVIIMSFDTANFIMEIKNRPCLWDSTSTDYSDRNLKSKCWNELVDIFKEKDVMTKQEKHQLVYTLQKRWKGIRGCFTRELNRQKSLKTGNTGPRKSEYTFFKQLLFLQKVVALREPEVVEEREAPEPSTDSETTDREVETTDLDLQQNRLPKRIKTKQETEEDQFLIALKRSIKRREEYKALNQDEDRLFMLSLVGTLKQVPPHNKMATKIKIMNACTGSYATDFSLSCIETHRTASTDPHRMDRIIRNVYMRCVLITSFGMRTMRVEACSCEVVCLRNPGGTYNALFRGGNATQRSVKDK</sequence>
<dbReference type="GO" id="GO:0005634">
    <property type="term" value="C:nucleus"/>
    <property type="evidence" value="ECO:0007669"/>
    <property type="project" value="UniProtKB-SubCell"/>
</dbReference>
<accession>A0A2H1WG94</accession>
<dbReference type="PANTHER" id="PTHR12243">
    <property type="entry name" value="MADF DOMAIN TRANSCRIPTION FACTOR"/>
    <property type="match status" value="1"/>
</dbReference>
<feature type="domain" description="BESS" evidence="4">
    <location>
        <begin position="261"/>
        <end position="300"/>
    </location>
</feature>
<evidence type="ECO:0000256" key="1">
    <source>
        <dbReference type="PROSITE-ProRule" id="PRU00371"/>
    </source>
</evidence>
<keyword evidence="1" id="KW-0539">Nucleus</keyword>
<name>A0A2H1WG94_SPOFR</name>